<evidence type="ECO:0000313" key="3">
    <source>
        <dbReference type="Proteomes" id="UP001152759"/>
    </source>
</evidence>
<reference evidence="2" key="1">
    <citation type="submission" date="2021-12" db="EMBL/GenBank/DDBJ databases">
        <authorList>
            <person name="King R."/>
        </authorList>
    </citation>
    <scope>NUCLEOTIDE SEQUENCE</scope>
</reference>
<organism evidence="2 3">
    <name type="scientific">Bemisia tabaci</name>
    <name type="common">Sweetpotato whitefly</name>
    <name type="synonym">Aleurodes tabaci</name>
    <dbReference type="NCBI Taxonomy" id="7038"/>
    <lineage>
        <taxon>Eukaryota</taxon>
        <taxon>Metazoa</taxon>
        <taxon>Ecdysozoa</taxon>
        <taxon>Arthropoda</taxon>
        <taxon>Hexapoda</taxon>
        <taxon>Insecta</taxon>
        <taxon>Pterygota</taxon>
        <taxon>Neoptera</taxon>
        <taxon>Paraneoptera</taxon>
        <taxon>Hemiptera</taxon>
        <taxon>Sternorrhyncha</taxon>
        <taxon>Aleyrodoidea</taxon>
        <taxon>Aleyrodidae</taxon>
        <taxon>Aleyrodinae</taxon>
        <taxon>Bemisia</taxon>
    </lineage>
</organism>
<feature type="region of interest" description="Disordered" evidence="1">
    <location>
        <begin position="292"/>
        <end position="326"/>
    </location>
</feature>
<name>A0A9P0A2U6_BEMTA</name>
<keyword evidence="3" id="KW-1185">Reference proteome</keyword>
<evidence type="ECO:0000256" key="1">
    <source>
        <dbReference type="SAM" id="MobiDB-lite"/>
    </source>
</evidence>
<feature type="compositionally biased region" description="Polar residues" evidence="1">
    <location>
        <begin position="173"/>
        <end position="183"/>
    </location>
</feature>
<accession>A0A9P0A2U6</accession>
<feature type="compositionally biased region" description="Basic and acidic residues" evidence="1">
    <location>
        <begin position="81"/>
        <end position="97"/>
    </location>
</feature>
<dbReference type="AlphaFoldDB" id="A0A9P0A2U6"/>
<dbReference type="EMBL" id="OU963862">
    <property type="protein sequence ID" value="CAH0382087.1"/>
    <property type="molecule type" value="Genomic_DNA"/>
</dbReference>
<gene>
    <name evidence="2" type="ORF">BEMITA_LOCUS1673</name>
</gene>
<feature type="region of interest" description="Disordered" evidence="1">
    <location>
        <begin position="44"/>
        <end position="125"/>
    </location>
</feature>
<sequence>MSLLDSESEISSWATGRFQTEAVGDSHHLENDSRFQLDERFHEEFSVKQKKKRKLQPESGNTKKRTSSFENQLIVRYDPTIPEHKKYELKSGQDRKPTATKKSERKKKKKEKLNRVEAAPQPVSAQTFVKISDDLKGYFQNKEKKNEGFSILKMIDEDKSSESDESEKDESVKAQTSEEQLSSVEKKMESKAEVLHIERMDLDKGTKKSYNETEPLLSASVDRREYFNPKKGKIFCPENGVWYDTLFPRKGDVRLEEGIRWLNTKPKLPENWSKFRRELYFDALQKQQKSFKKLNSMKNPHQQRRENQLNKARKYIHRSIKMKKGK</sequence>
<feature type="region of interest" description="Disordered" evidence="1">
    <location>
        <begin position="150"/>
        <end position="189"/>
    </location>
</feature>
<dbReference type="Proteomes" id="UP001152759">
    <property type="component" value="Chromosome 1"/>
</dbReference>
<evidence type="ECO:0000313" key="2">
    <source>
        <dbReference type="EMBL" id="CAH0382087.1"/>
    </source>
</evidence>
<feature type="compositionally biased region" description="Basic residues" evidence="1">
    <location>
        <begin position="311"/>
        <end position="326"/>
    </location>
</feature>
<feature type="compositionally biased region" description="Basic residues" evidence="1">
    <location>
        <begin position="103"/>
        <end position="112"/>
    </location>
</feature>
<protein>
    <submittedName>
        <fullName evidence="2">Uncharacterized protein</fullName>
    </submittedName>
</protein>
<proteinExistence type="predicted"/>